<sequence length="106" mass="11847">MGDERMKTGEGVLALCLTAADGVGDHIQSALDSRPSFDDGDNQADYQTSSKARERLVQICQSSLSIFSDDFAVRCIVFQYLLEIIRALRRRCWFSSPLLCAQKIII</sequence>
<reference evidence="1 2" key="1">
    <citation type="submission" date="2019-10" db="EMBL/GenBank/DDBJ databases">
        <authorList>
            <person name="Palmer J.M."/>
        </authorList>
    </citation>
    <scope>NUCLEOTIDE SEQUENCE [LARGE SCALE GENOMIC DNA]</scope>
    <source>
        <strain evidence="1 2">TWF506</strain>
    </source>
</reference>
<dbReference type="AlphaFoldDB" id="A0AAN8NRA8"/>
<evidence type="ECO:0000313" key="2">
    <source>
        <dbReference type="Proteomes" id="UP001307849"/>
    </source>
</evidence>
<gene>
    <name evidence="1" type="ORF">TWF506_010348</name>
</gene>
<keyword evidence="2" id="KW-1185">Reference proteome</keyword>
<evidence type="ECO:0000313" key="1">
    <source>
        <dbReference type="EMBL" id="KAK6508251.1"/>
    </source>
</evidence>
<dbReference type="Proteomes" id="UP001307849">
    <property type="component" value="Unassembled WGS sequence"/>
</dbReference>
<accession>A0AAN8NRA8</accession>
<proteinExistence type="predicted"/>
<organism evidence="1 2">
    <name type="scientific">Arthrobotrys conoides</name>
    <dbReference type="NCBI Taxonomy" id="74498"/>
    <lineage>
        <taxon>Eukaryota</taxon>
        <taxon>Fungi</taxon>
        <taxon>Dikarya</taxon>
        <taxon>Ascomycota</taxon>
        <taxon>Pezizomycotina</taxon>
        <taxon>Orbiliomycetes</taxon>
        <taxon>Orbiliales</taxon>
        <taxon>Orbiliaceae</taxon>
        <taxon>Arthrobotrys</taxon>
    </lineage>
</organism>
<protein>
    <submittedName>
        <fullName evidence="1">Uncharacterized protein</fullName>
    </submittedName>
</protein>
<dbReference type="EMBL" id="JAVHJM010000008">
    <property type="protein sequence ID" value="KAK6508251.1"/>
    <property type="molecule type" value="Genomic_DNA"/>
</dbReference>
<comment type="caution">
    <text evidence="1">The sequence shown here is derived from an EMBL/GenBank/DDBJ whole genome shotgun (WGS) entry which is preliminary data.</text>
</comment>
<name>A0AAN8NRA8_9PEZI</name>